<proteinExistence type="predicted"/>
<dbReference type="Pfam" id="PF04397">
    <property type="entry name" value="LytTR"/>
    <property type="match status" value="1"/>
</dbReference>
<protein>
    <submittedName>
        <fullName evidence="2">LytTR family transcriptional regulator DNA-binding domain-containing protein</fullName>
    </submittedName>
</protein>
<keyword evidence="3" id="KW-1185">Reference proteome</keyword>
<comment type="caution">
    <text evidence="2">The sequence shown here is derived from an EMBL/GenBank/DDBJ whole genome shotgun (WGS) entry which is preliminary data.</text>
</comment>
<dbReference type="Proteomes" id="UP001596378">
    <property type="component" value="Unassembled WGS sequence"/>
</dbReference>
<dbReference type="InterPro" id="IPR007492">
    <property type="entry name" value="LytTR_DNA-bd_dom"/>
</dbReference>
<reference evidence="3" key="1">
    <citation type="journal article" date="2019" name="Int. J. Syst. Evol. Microbiol.">
        <title>The Global Catalogue of Microorganisms (GCM) 10K type strain sequencing project: providing services to taxonomists for standard genome sequencing and annotation.</title>
        <authorList>
            <consortium name="The Broad Institute Genomics Platform"/>
            <consortium name="The Broad Institute Genome Sequencing Center for Infectious Disease"/>
            <person name="Wu L."/>
            <person name="Ma J."/>
        </authorList>
    </citation>
    <scope>NUCLEOTIDE SEQUENCE [LARGE SCALE GENOMIC DNA]</scope>
    <source>
        <strain evidence="3">KCTC 12907</strain>
    </source>
</reference>
<evidence type="ECO:0000259" key="1">
    <source>
        <dbReference type="SMART" id="SM00850"/>
    </source>
</evidence>
<evidence type="ECO:0000313" key="2">
    <source>
        <dbReference type="EMBL" id="MFC7148395.1"/>
    </source>
</evidence>
<organism evidence="2 3">
    <name type="scientific">Cohnella cellulosilytica</name>
    <dbReference type="NCBI Taxonomy" id="986710"/>
    <lineage>
        <taxon>Bacteria</taxon>
        <taxon>Bacillati</taxon>
        <taxon>Bacillota</taxon>
        <taxon>Bacilli</taxon>
        <taxon>Bacillales</taxon>
        <taxon>Paenibacillaceae</taxon>
        <taxon>Cohnella</taxon>
    </lineage>
</organism>
<feature type="domain" description="HTH LytTR-type" evidence="1">
    <location>
        <begin position="9"/>
        <end position="107"/>
    </location>
</feature>
<keyword evidence="2" id="KW-0238">DNA-binding</keyword>
<sequence>MLSLVDSNGDVCLVSIQDMVYLQMNGREGLQFYTDNGIYKALTATKDWATFLQDKGFLQLDRGTIVNVKKVAAYNSELRVVTVPTSEGNVLLPVAEKVQRQIKKLLLARE</sequence>
<dbReference type="GO" id="GO:0003677">
    <property type="term" value="F:DNA binding"/>
    <property type="evidence" value="ECO:0007669"/>
    <property type="project" value="UniProtKB-KW"/>
</dbReference>
<evidence type="ECO:0000313" key="3">
    <source>
        <dbReference type="Proteomes" id="UP001596378"/>
    </source>
</evidence>
<accession>A0ABW2F8Y6</accession>
<dbReference type="EMBL" id="JBHTAI010000004">
    <property type="protein sequence ID" value="MFC7148395.1"/>
    <property type="molecule type" value="Genomic_DNA"/>
</dbReference>
<name>A0ABW2F8Y6_9BACL</name>
<gene>
    <name evidence="2" type="ORF">ACFQMJ_07655</name>
</gene>
<dbReference type="Gene3D" id="2.40.50.1020">
    <property type="entry name" value="LytTr DNA-binding domain"/>
    <property type="match status" value="1"/>
</dbReference>
<dbReference type="SMART" id="SM00850">
    <property type="entry name" value="LytTR"/>
    <property type="match status" value="1"/>
</dbReference>